<name>A0ACC2T2T2_9FUNG</name>
<protein>
    <submittedName>
        <fullName evidence="1">Atp4 subunit B of the stator stalk of mitochondrial F1F0 ATP synthase</fullName>
    </submittedName>
</protein>
<accession>A0ACC2T2T2</accession>
<organism evidence="1 2">
    <name type="scientific">Entomophthora muscae</name>
    <dbReference type="NCBI Taxonomy" id="34485"/>
    <lineage>
        <taxon>Eukaryota</taxon>
        <taxon>Fungi</taxon>
        <taxon>Fungi incertae sedis</taxon>
        <taxon>Zoopagomycota</taxon>
        <taxon>Entomophthoromycotina</taxon>
        <taxon>Entomophthoromycetes</taxon>
        <taxon>Entomophthorales</taxon>
        <taxon>Entomophthoraceae</taxon>
        <taxon>Entomophthora</taxon>
    </lineage>
</organism>
<dbReference type="EMBL" id="QTSX02003687">
    <property type="protein sequence ID" value="KAJ9068816.1"/>
    <property type="molecule type" value="Genomic_DNA"/>
</dbReference>
<evidence type="ECO:0000313" key="1">
    <source>
        <dbReference type="EMBL" id="KAJ9068816.1"/>
    </source>
</evidence>
<reference evidence="1" key="1">
    <citation type="submission" date="2022-04" db="EMBL/GenBank/DDBJ databases">
        <title>Genome of the entomopathogenic fungus Entomophthora muscae.</title>
        <authorList>
            <person name="Elya C."/>
            <person name="Lovett B.R."/>
            <person name="Lee E."/>
            <person name="Macias A.M."/>
            <person name="Hajek A.E."/>
            <person name="De Bivort B.L."/>
            <person name="Kasson M.T."/>
            <person name="De Fine Licht H.H."/>
            <person name="Stajich J.E."/>
        </authorList>
    </citation>
    <scope>NUCLEOTIDE SEQUENCE</scope>
    <source>
        <strain evidence="1">Berkeley</strain>
    </source>
</reference>
<sequence>MLAIKLTNPIIRGASKNLKAFRQPFLGQLVRANSSSSDPKPNEYKAKALSLIDALPGNSIVSKTGFVTFGATLSTWLVSKEIYMINEETVIATSFFIVVWYILKNGREPFNAWADSQINLVKNLLEDARRDHKESIQARIGESTQLADIVPITKDLFAMSKEMAEMQSKIFTLKQQVSVASEIKATLDSWVRHENALREREQKLIASQVLSNIEKALKDPKMQTSLLKEAIAEVQKLTSKK</sequence>
<comment type="caution">
    <text evidence="1">The sequence shown here is derived from an EMBL/GenBank/DDBJ whole genome shotgun (WGS) entry which is preliminary data.</text>
</comment>
<keyword evidence="2" id="KW-1185">Reference proteome</keyword>
<proteinExistence type="predicted"/>
<dbReference type="Proteomes" id="UP001165960">
    <property type="component" value="Unassembled WGS sequence"/>
</dbReference>
<evidence type="ECO:0000313" key="2">
    <source>
        <dbReference type="Proteomes" id="UP001165960"/>
    </source>
</evidence>
<gene>
    <name evidence="1" type="primary">ATP4_1</name>
    <name evidence="1" type="ORF">DSO57_1024908</name>
</gene>